<name>A0AAI9UIW5_9PEZI</name>
<sequence length="170" mass="19302">MHPPITAPKRGSVAFSRLSRRLSSSLFSSPASPRVLSPCMQLVTQTSVLRTHTQRPNIAQSRGWDGMQVGETHRVRLAAVHVTYPHRAPFSHGKRFPPPSLLSSVMSRLYCLVGLARHMRQHNGRHLCVRRRSDKGGRVISCGLGHQQEYQAVFKITPKFHAWHQCFREH</sequence>
<organism evidence="1 2">
    <name type="scientific">Colletotrichum melonis</name>
    <dbReference type="NCBI Taxonomy" id="1209925"/>
    <lineage>
        <taxon>Eukaryota</taxon>
        <taxon>Fungi</taxon>
        <taxon>Dikarya</taxon>
        <taxon>Ascomycota</taxon>
        <taxon>Pezizomycotina</taxon>
        <taxon>Sordariomycetes</taxon>
        <taxon>Hypocreomycetidae</taxon>
        <taxon>Glomerellales</taxon>
        <taxon>Glomerellaceae</taxon>
        <taxon>Colletotrichum</taxon>
        <taxon>Colletotrichum acutatum species complex</taxon>
    </lineage>
</organism>
<evidence type="ECO:0000313" key="1">
    <source>
        <dbReference type="EMBL" id="KAK1459171.1"/>
    </source>
</evidence>
<proteinExistence type="predicted"/>
<reference evidence="1 2" key="1">
    <citation type="submission" date="2016-10" db="EMBL/GenBank/DDBJ databases">
        <title>The genome sequence of Colletotrichum fioriniae PJ7.</title>
        <authorList>
            <person name="Baroncelli R."/>
        </authorList>
    </citation>
    <scope>NUCLEOTIDE SEQUENCE [LARGE SCALE GENOMIC DNA]</scope>
    <source>
        <strain evidence="1">Col 31</strain>
    </source>
</reference>
<protein>
    <submittedName>
        <fullName evidence="1">Uncharacterized protein</fullName>
    </submittedName>
</protein>
<dbReference type="Proteomes" id="UP001239795">
    <property type="component" value="Unassembled WGS sequence"/>
</dbReference>
<accession>A0AAI9UIW5</accession>
<comment type="caution">
    <text evidence="1">The sequence shown here is derived from an EMBL/GenBank/DDBJ whole genome shotgun (WGS) entry which is preliminary data.</text>
</comment>
<dbReference type="AlphaFoldDB" id="A0AAI9UIW5"/>
<keyword evidence="2" id="KW-1185">Reference proteome</keyword>
<evidence type="ECO:0000313" key="2">
    <source>
        <dbReference type="Proteomes" id="UP001239795"/>
    </source>
</evidence>
<gene>
    <name evidence="1" type="ORF">CMEL01_02170</name>
</gene>
<dbReference type="EMBL" id="MLGG01000013">
    <property type="protein sequence ID" value="KAK1459171.1"/>
    <property type="molecule type" value="Genomic_DNA"/>
</dbReference>